<feature type="domain" description="C2H2-type" evidence="9">
    <location>
        <begin position="158"/>
        <end position="181"/>
    </location>
</feature>
<dbReference type="PROSITE" id="PS50157">
    <property type="entry name" value="ZINC_FINGER_C2H2_2"/>
    <property type="match status" value="3"/>
</dbReference>
<dbReference type="PROSITE" id="PS00028">
    <property type="entry name" value="ZINC_FINGER_C2H2_1"/>
    <property type="match status" value="3"/>
</dbReference>
<dbReference type="GO" id="GO:0009913">
    <property type="term" value="P:epidermal cell differentiation"/>
    <property type="evidence" value="ECO:0007669"/>
    <property type="project" value="TreeGrafter"/>
</dbReference>
<gene>
    <name evidence="10" type="primary">Dwil\GK24145</name>
    <name evidence="10" type="ORF">Dwil_GK24145</name>
</gene>
<evidence type="ECO:0000256" key="3">
    <source>
        <dbReference type="ARBA" id="ARBA00022737"/>
    </source>
</evidence>
<evidence type="ECO:0000313" key="11">
    <source>
        <dbReference type="Proteomes" id="UP000007798"/>
    </source>
</evidence>
<evidence type="ECO:0000259" key="9">
    <source>
        <dbReference type="PROSITE" id="PS50157"/>
    </source>
</evidence>
<feature type="compositionally biased region" description="Polar residues" evidence="8">
    <location>
        <begin position="76"/>
        <end position="94"/>
    </location>
</feature>
<accession>B4N123</accession>
<evidence type="ECO:0000256" key="5">
    <source>
        <dbReference type="ARBA" id="ARBA00022833"/>
    </source>
</evidence>
<dbReference type="Proteomes" id="UP000007798">
    <property type="component" value="Unassembled WGS sequence"/>
</dbReference>
<dbReference type="eggNOG" id="KOG1721">
    <property type="taxonomic scope" value="Eukaryota"/>
</dbReference>
<keyword evidence="3" id="KW-0677">Repeat</keyword>
<keyword evidence="4 7" id="KW-0863">Zinc-finger</keyword>
<keyword evidence="6" id="KW-0539">Nucleus</keyword>
<reference evidence="10 11" key="1">
    <citation type="journal article" date="2007" name="Nature">
        <title>Evolution of genes and genomes on the Drosophila phylogeny.</title>
        <authorList>
            <consortium name="Drosophila 12 Genomes Consortium"/>
            <person name="Clark A.G."/>
            <person name="Eisen M.B."/>
            <person name="Smith D.R."/>
            <person name="Bergman C.M."/>
            <person name="Oliver B."/>
            <person name="Markow T.A."/>
            <person name="Kaufman T.C."/>
            <person name="Kellis M."/>
            <person name="Gelbart W."/>
            <person name="Iyer V.N."/>
            <person name="Pollard D.A."/>
            <person name="Sackton T.B."/>
            <person name="Larracuente A.M."/>
            <person name="Singh N.D."/>
            <person name="Abad J.P."/>
            <person name="Abt D.N."/>
            <person name="Adryan B."/>
            <person name="Aguade M."/>
            <person name="Akashi H."/>
            <person name="Anderson W.W."/>
            <person name="Aquadro C.F."/>
            <person name="Ardell D.H."/>
            <person name="Arguello R."/>
            <person name="Artieri C.G."/>
            <person name="Barbash D.A."/>
            <person name="Barker D."/>
            <person name="Barsanti P."/>
            <person name="Batterham P."/>
            <person name="Batzoglou S."/>
            <person name="Begun D."/>
            <person name="Bhutkar A."/>
            <person name="Blanco E."/>
            <person name="Bosak S.A."/>
            <person name="Bradley R.K."/>
            <person name="Brand A.D."/>
            <person name="Brent M.R."/>
            <person name="Brooks A.N."/>
            <person name="Brown R.H."/>
            <person name="Butlin R.K."/>
            <person name="Caggese C."/>
            <person name="Calvi B.R."/>
            <person name="Bernardo de Carvalho A."/>
            <person name="Caspi A."/>
            <person name="Castrezana S."/>
            <person name="Celniker S.E."/>
            <person name="Chang J.L."/>
            <person name="Chapple C."/>
            <person name="Chatterji S."/>
            <person name="Chinwalla A."/>
            <person name="Civetta A."/>
            <person name="Clifton S.W."/>
            <person name="Comeron J.M."/>
            <person name="Costello J.C."/>
            <person name="Coyne J.A."/>
            <person name="Daub J."/>
            <person name="David R.G."/>
            <person name="Delcher A.L."/>
            <person name="Delehaunty K."/>
            <person name="Do C.B."/>
            <person name="Ebling H."/>
            <person name="Edwards K."/>
            <person name="Eickbush T."/>
            <person name="Evans J.D."/>
            <person name="Filipski A."/>
            <person name="Findeiss S."/>
            <person name="Freyhult E."/>
            <person name="Fulton L."/>
            <person name="Fulton R."/>
            <person name="Garcia A.C."/>
            <person name="Gardiner A."/>
            <person name="Garfield D.A."/>
            <person name="Garvin B.E."/>
            <person name="Gibson G."/>
            <person name="Gilbert D."/>
            <person name="Gnerre S."/>
            <person name="Godfrey J."/>
            <person name="Good R."/>
            <person name="Gotea V."/>
            <person name="Gravely B."/>
            <person name="Greenberg A.J."/>
            <person name="Griffiths-Jones S."/>
            <person name="Gross S."/>
            <person name="Guigo R."/>
            <person name="Gustafson E.A."/>
            <person name="Haerty W."/>
            <person name="Hahn M.W."/>
            <person name="Halligan D.L."/>
            <person name="Halpern A.L."/>
            <person name="Halter G.M."/>
            <person name="Han M.V."/>
            <person name="Heger A."/>
            <person name="Hillier L."/>
            <person name="Hinrichs A.S."/>
            <person name="Holmes I."/>
            <person name="Hoskins R.A."/>
            <person name="Hubisz M.J."/>
            <person name="Hultmark D."/>
            <person name="Huntley M.A."/>
            <person name="Jaffe D.B."/>
            <person name="Jagadeeshan S."/>
            <person name="Jeck W.R."/>
            <person name="Johnson J."/>
            <person name="Jones C.D."/>
            <person name="Jordan W.C."/>
            <person name="Karpen G.H."/>
            <person name="Kataoka E."/>
            <person name="Keightley P.D."/>
            <person name="Kheradpour P."/>
            <person name="Kirkness E.F."/>
            <person name="Koerich L.B."/>
            <person name="Kristiansen K."/>
            <person name="Kudrna D."/>
            <person name="Kulathinal R.J."/>
            <person name="Kumar S."/>
            <person name="Kwok R."/>
            <person name="Lander E."/>
            <person name="Langley C.H."/>
            <person name="Lapoint R."/>
            <person name="Lazzaro B.P."/>
            <person name="Lee S.J."/>
            <person name="Levesque L."/>
            <person name="Li R."/>
            <person name="Lin C.F."/>
            <person name="Lin M.F."/>
            <person name="Lindblad-Toh K."/>
            <person name="Llopart A."/>
            <person name="Long M."/>
            <person name="Low L."/>
            <person name="Lozovsky E."/>
            <person name="Lu J."/>
            <person name="Luo M."/>
            <person name="Machado C.A."/>
            <person name="Makalowski W."/>
            <person name="Marzo M."/>
            <person name="Matsuda M."/>
            <person name="Matzkin L."/>
            <person name="McAllister B."/>
            <person name="McBride C.S."/>
            <person name="McKernan B."/>
            <person name="McKernan K."/>
            <person name="Mendez-Lago M."/>
            <person name="Minx P."/>
            <person name="Mollenhauer M.U."/>
            <person name="Montooth K."/>
            <person name="Mount S.M."/>
            <person name="Mu X."/>
            <person name="Myers E."/>
            <person name="Negre B."/>
            <person name="Newfeld S."/>
            <person name="Nielsen R."/>
            <person name="Noor M.A."/>
            <person name="O'Grady P."/>
            <person name="Pachter L."/>
            <person name="Papaceit M."/>
            <person name="Parisi M.J."/>
            <person name="Parisi M."/>
            <person name="Parts L."/>
            <person name="Pedersen J.S."/>
            <person name="Pesole G."/>
            <person name="Phillippy A.M."/>
            <person name="Ponting C.P."/>
            <person name="Pop M."/>
            <person name="Porcelli D."/>
            <person name="Powell J.R."/>
            <person name="Prohaska S."/>
            <person name="Pruitt K."/>
            <person name="Puig M."/>
            <person name="Quesneville H."/>
            <person name="Ram K.R."/>
            <person name="Rand D."/>
            <person name="Rasmussen M.D."/>
            <person name="Reed L.K."/>
            <person name="Reenan R."/>
            <person name="Reily A."/>
            <person name="Remington K.A."/>
            <person name="Rieger T.T."/>
            <person name="Ritchie M.G."/>
            <person name="Robin C."/>
            <person name="Rogers Y.H."/>
            <person name="Rohde C."/>
            <person name="Rozas J."/>
            <person name="Rubenfield M.J."/>
            <person name="Ruiz A."/>
            <person name="Russo S."/>
            <person name="Salzberg S.L."/>
            <person name="Sanchez-Gracia A."/>
            <person name="Saranga D.J."/>
            <person name="Sato H."/>
            <person name="Schaeffer S.W."/>
            <person name="Schatz M.C."/>
            <person name="Schlenke T."/>
            <person name="Schwartz R."/>
            <person name="Segarra C."/>
            <person name="Singh R.S."/>
            <person name="Sirot L."/>
            <person name="Sirota M."/>
            <person name="Sisneros N.B."/>
            <person name="Smith C.D."/>
            <person name="Smith T.F."/>
            <person name="Spieth J."/>
            <person name="Stage D.E."/>
            <person name="Stark A."/>
            <person name="Stephan W."/>
            <person name="Strausberg R.L."/>
            <person name="Strempel S."/>
            <person name="Sturgill D."/>
            <person name="Sutton G."/>
            <person name="Sutton G.G."/>
            <person name="Tao W."/>
            <person name="Teichmann S."/>
            <person name="Tobari Y.N."/>
            <person name="Tomimura Y."/>
            <person name="Tsolas J.M."/>
            <person name="Valente V.L."/>
            <person name="Venter E."/>
            <person name="Venter J.C."/>
            <person name="Vicario S."/>
            <person name="Vieira F.G."/>
            <person name="Vilella A.J."/>
            <person name="Villasante A."/>
            <person name="Walenz B."/>
            <person name="Wang J."/>
            <person name="Wasserman M."/>
            <person name="Watts T."/>
            <person name="Wilson D."/>
            <person name="Wilson R.K."/>
            <person name="Wing R.A."/>
            <person name="Wolfner M.F."/>
            <person name="Wong A."/>
            <person name="Wong G.K."/>
            <person name="Wu C.I."/>
            <person name="Wu G."/>
            <person name="Yamamoto D."/>
            <person name="Yang H.P."/>
            <person name="Yang S.P."/>
            <person name="Yorke J.A."/>
            <person name="Yoshida K."/>
            <person name="Zdobnov E."/>
            <person name="Zhang P."/>
            <person name="Zhang Y."/>
            <person name="Zimin A.V."/>
            <person name="Baldwin J."/>
            <person name="Abdouelleil A."/>
            <person name="Abdulkadir J."/>
            <person name="Abebe A."/>
            <person name="Abera B."/>
            <person name="Abreu J."/>
            <person name="Acer S.C."/>
            <person name="Aftuck L."/>
            <person name="Alexander A."/>
            <person name="An P."/>
            <person name="Anderson E."/>
            <person name="Anderson S."/>
            <person name="Arachi H."/>
            <person name="Azer M."/>
            <person name="Bachantsang P."/>
            <person name="Barry A."/>
            <person name="Bayul T."/>
            <person name="Berlin A."/>
            <person name="Bessette D."/>
            <person name="Bloom T."/>
            <person name="Blye J."/>
            <person name="Boguslavskiy L."/>
            <person name="Bonnet C."/>
            <person name="Boukhgalter B."/>
            <person name="Bourzgui I."/>
            <person name="Brown A."/>
            <person name="Cahill P."/>
            <person name="Channer S."/>
            <person name="Cheshatsang Y."/>
            <person name="Chuda L."/>
            <person name="Citroen M."/>
            <person name="Collymore A."/>
            <person name="Cooke P."/>
            <person name="Costello M."/>
            <person name="D'Aco K."/>
            <person name="Daza R."/>
            <person name="De Haan G."/>
            <person name="DeGray S."/>
            <person name="DeMaso C."/>
            <person name="Dhargay N."/>
            <person name="Dooley K."/>
            <person name="Dooley E."/>
            <person name="Doricent M."/>
            <person name="Dorje P."/>
            <person name="Dorjee K."/>
            <person name="Dupes A."/>
            <person name="Elong R."/>
            <person name="Falk J."/>
            <person name="Farina A."/>
            <person name="Faro S."/>
            <person name="Ferguson D."/>
            <person name="Fisher S."/>
            <person name="Foley C.D."/>
            <person name="Franke A."/>
            <person name="Friedrich D."/>
            <person name="Gadbois L."/>
            <person name="Gearin G."/>
            <person name="Gearin C.R."/>
            <person name="Giannoukos G."/>
            <person name="Goode T."/>
            <person name="Graham J."/>
            <person name="Grandbois E."/>
            <person name="Grewal S."/>
            <person name="Gyaltsen K."/>
            <person name="Hafez N."/>
            <person name="Hagos B."/>
            <person name="Hall J."/>
            <person name="Henson C."/>
            <person name="Hollinger A."/>
            <person name="Honan T."/>
            <person name="Huard M.D."/>
            <person name="Hughes L."/>
            <person name="Hurhula B."/>
            <person name="Husby M.E."/>
            <person name="Kamat A."/>
            <person name="Kanga B."/>
            <person name="Kashin S."/>
            <person name="Khazanovich D."/>
            <person name="Kisner P."/>
            <person name="Lance K."/>
            <person name="Lara M."/>
            <person name="Lee W."/>
            <person name="Lennon N."/>
            <person name="Letendre F."/>
            <person name="LeVine R."/>
            <person name="Lipovsky A."/>
            <person name="Liu X."/>
            <person name="Liu J."/>
            <person name="Liu S."/>
            <person name="Lokyitsang T."/>
            <person name="Lokyitsang Y."/>
            <person name="Lubonja R."/>
            <person name="Lui A."/>
            <person name="MacDonald P."/>
            <person name="Magnisalis V."/>
            <person name="Maru K."/>
            <person name="Matthews C."/>
            <person name="McCusker W."/>
            <person name="McDonough S."/>
            <person name="Mehta T."/>
            <person name="Meldrim J."/>
            <person name="Meneus L."/>
            <person name="Mihai O."/>
            <person name="Mihalev A."/>
            <person name="Mihova T."/>
            <person name="Mittelman R."/>
            <person name="Mlenga V."/>
            <person name="Montmayeur A."/>
            <person name="Mulrain L."/>
            <person name="Navidi A."/>
            <person name="Naylor J."/>
            <person name="Negash T."/>
            <person name="Nguyen T."/>
            <person name="Nguyen N."/>
            <person name="Nicol R."/>
            <person name="Norbu C."/>
            <person name="Norbu N."/>
            <person name="Novod N."/>
            <person name="O'Neill B."/>
            <person name="Osman S."/>
            <person name="Markiewicz E."/>
            <person name="Oyono O.L."/>
            <person name="Patti C."/>
            <person name="Phunkhang P."/>
            <person name="Pierre F."/>
            <person name="Priest M."/>
            <person name="Raghuraman S."/>
            <person name="Rege F."/>
            <person name="Reyes R."/>
            <person name="Rise C."/>
            <person name="Rogov P."/>
            <person name="Ross K."/>
            <person name="Ryan E."/>
            <person name="Settipalli S."/>
            <person name="Shea T."/>
            <person name="Sherpa N."/>
            <person name="Shi L."/>
            <person name="Shih D."/>
            <person name="Sparrow T."/>
            <person name="Spaulding J."/>
            <person name="Stalker J."/>
            <person name="Stange-Thomann N."/>
            <person name="Stavropoulos S."/>
            <person name="Stone C."/>
            <person name="Strader C."/>
            <person name="Tesfaye S."/>
            <person name="Thomson T."/>
            <person name="Thoulutsang Y."/>
            <person name="Thoulutsang D."/>
            <person name="Topham K."/>
            <person name="Topping I."/>
            <person name="Tsamla T."/>
            <person name="Vassiliev H."/>
            <person name="Vo A."/>
            <person name="Wangchuk T."/>
            <person name="Wangdi T."/>
            <person name="Weiand M."/>
            <person name="Wilkinson J."/>
            <person name="Wilson A."/>
            <person name="Yadav S."/>
            <person name="Young G."/>
            <person name="Yu Q."/>
            <person name="Zembek L."/>
            <person name="Zhong D."/>
            <person name="Zimmer A."/>
            <person name="Zwirko Z."/>
            <person name="Jaffe D.B."/>
            <person name="Alvarez P."/>
            <person name="Brockman W."/>
            <person name="Butler J."/>
            <person name="Chin C."/>
            <person name="Gnerre S."/>
            <person name="Grabherr M."/>
            <person name="Kleber M."/>
            <person name="Mauceli E."/>
            <person name="MacCallum I."/>
        </authorList>
    </citation>
    <scope>NUCLEOTIDE SEQUENCE [LARGE SCALE GENOMIC DNA]</scope>
    <source>
        <strain evidence="11">Tucson 14030-0811.24</strain>
    </source>
</reference>
<dbReference type="PANTHER" id="PTHR10032">
    <property type="entry name" value="ZINC FINGER PROTEIN WITH KRAB AND SCAN DOMAINS"/>
    <property type="match status" value="1"/>
</dbReference>
<evidence type="ECO:0000256" key="4">
    <source>
        <dbReference type="ARBA" id="ARBA00022771"/>
    </source>
</evidence>
<dbReference type="InterPro" id="IPR027756">
    <property type="entry name" value="Ovo-like"/>
</dbReference>
<sequence>MYDKHICLDLIPEAPMICIECLDNCLQNYKFFIKLKIANLQLRELYKAKDLHLEVVTEEESIDDFNEIIVMEIPNDEQNNSKESPSQETPESISNQDSLIVSDFLPVRQVQKDSGYTYPAVHTLDYAAVELNRDNLQEYIEANRQQDSFPEYSGTSVYKCRYCPMAYASSEFLKTHMRKTHVCQYCTMSFVKVRDLNEHIRNNHSHHSCVVCKKVFVSNTNLRAHIKHLHGIQLPAQVALLDYRPGNSNESLE</sequence>
<dbReference type="EMBL" id="CH963920">
    <property type="protein sequence ID" value="EDW78185.2"/>
    <property type="molecule type" value="Genomic_DNA"/>
</dbReference>
<dbReference type="GO" id="GO:0000981">
    <property type="term" value="F:DNA-binding transcription factor activity, RNA polymerase II-specific"/>
    <property type="evidence" value="ECO:0007669"/>
    <property type="project" value="TreeGrafter"/>
</dbReference>
<dbReference type="GO" id="GO:0005634">
    <property type="term" value="C:nucleus"/>
    <property type="evidence" value="ECO:0007669"/>
    <property type="project" value="UniProtKB-SubCell"/>
</dbReference>
<name>B4N123_DROWI</name>
<dbReference type="SMART" id="SM00355">
    <property type="entry name" value="ZnF_C2H2"/>
    <property type="match status" value="3"/>
</dbReference>
<dbReference type="KEGG" id="dwi:6644180"/>
<dbReference type="AlphaFoldDB" id="B4N123"/>
<dbReference type="GO" id="GO:0008270">
    <property type="term" value="F:zinc ion binding"/>
    <property type="evidence" value="ECO:0007669"/>
    <property type="project" value="UniProtKB-KW"/>
</dbReference>
<dbReference type="InterPro" id="IPR013087">
    <property type="entry name" value="Znf_C2H2_type"/>
</dbReference>
<organism evidence="10 11">
    <name type="scientific">Drosophila willistoni</name>
    <name type="common">Fruit fly</name>
    <dbReference type="NCBI Taxonomy" id="7260"/>
    <lineage>
        <taxon>Eukaryota</taxon>
        <taxon>Metazoa</taxon>
        <taxon>Ecdysozoa</taxon>
        <taxon>Arthropoda</taxon>
        <taxon>Hexapoda</taxon>
        <taxon>Insecta</taxon>
        <taxon>Pterygota</taxon>
        <taxon>Neoptera</taxon>
        <taxon>Endopterygota</taxon>
        <taxon>Diptera</taxon>
        <taxon>Brachycera</taxon>
        <taxon>Muscomorpha</taxon>
        <taxon>Ephydroidea</taxon>
        <taxon>Drosophilidae</taxon>
        <taxon>Drosophila</taxon>
        <taxon>Sophophora</taxon>
    </lineage>
</organism>
<keyword evidence="11" id="KW-1185">Reference proteome</keyword>
<evidence type="ECO:0000313" key="10">
    <source>
        <dbReference type="EMBL" id="EDW78185.2"/>
    </source>
</evidence>
<evidence type="ECO:0000256" key="1">
    <source>
        <dbReference type="ARBA" id="ARBA00004123"/>
    </source>
</evidence>
<dbReference type="PANTHER" id="PTHR10032:SF271">
    <property type="entry name" value="RH12261P-RELATED"/>
    <property type="match status" value="1"/>
</dbReference>
<dbReference type="OrthoDB" id="7852576at2759"/>
<dbReference type="Gene3D" id="3.30.160.60">
    <property type="entry name" value="Classic Zinc Finger"/>
    <property type="match status" value="2"/>
</dbReference>
<comment type="subcellular location">
    <subcellularLocation>
        <location evidence="1">Nucleus</location>
    </subcellularLocation>
</comment>
<evidence type="ECO:0000256" key="8">
    <source>
        <dbReference type="SAM" id="MobiDB-lite"/>
    </source>
</evidence>
<evidence type="ECO:0000256" key="7">
    <source>
        <dbReference type="PROSITE-ProRule" id="PRU00042"/>
    </source>
</evidence>
<feature type="domain" description="C2H2-type" evidence="9">
    <location>
        <begin position="207"/>
        <end position="235"/>
    </location>
</feature>
<dbReference type="SUPFAM" id="SSF57667">
    <property type="entry name" value="beta-beta-alpha zinc fingers"/>
    <property type="match status" value="1"/>
</dbReference>
<dbReference type="FunCoup" id="B4N123">
    <property type="interactions" value="211"/>
</dbReference>
<dbReference type="InParanoid" id="B4N123"/>
<dbReference type="Pfam" id="PF00096">
    <property type="entry name" value="zf-C2H2"/>
    <property type="match status" value="2"/>
</dbReference>
<evidence type="ECO:0000256" key="2">
    <source>
        <dbReference type="ARBA" id="ARBA00022723"/>
    </source>
</evidence>
<dbReference type="HOGENOM" id="CLU_861261_0_0_1"/>
<protein>
    <recommendedName>
        <fullName evidence="9">C2H2-type domain-containing protein</fullName>
    </recommendedName>
</protein>
<feature type="region of interest" description="Disordered" evidence="8">
    <location>
        <begin position="73"/>
        <end position="94"/>
    </location>
</feature>
<keyword evidence="5" id="KW-0862">Zinc</keyword>
<feature type="domain" description="C2H2-type" evidence="9">
    <location>
        <begin position="181"/>
        <end position="205"/>
    </location>
</feature>
<dbReference type="GO" id="GO:0000978">
    <property type="term" value="F:RNA polymerase II cis-regulatory region sequence-specific DNA binding"/>
    <property type="evidence" value="ECO:0007669"/>
    <property type="project" value="TreeGrafter"/>
</dbReference>
<evidence type="ECO:0000256" key="6">
    <source>
        <dbReference type="ARBA" id="ARBA00023242"/>
    </source>
</evidence>
<proteinExistence type="predicted"/>
<keyword evidence="2" id="KW-0479">Metal-binding</keyword>
<dbReference type="InterPro" id="IPR036236">
    <property type="entry name" value="Znf_C2H2_sf"/>
</dbReference>